<name>A0A2P5YHQ0_GOSBA</name>
<feature type="coiled-coil region" evidence="1">
    <location>
        <begin position="188"/>
        <end position="215"/>
    </location>
</feature>
<evidence type="ECO:0000256" key="1">
    <source>
        <dbReference type="SAM" id="Coils"/>
    </source>
</evidence>
<dbReference type="EMBL" id="KZ663192">
    <property type="protein sequence ID" value="PPS15106.1"/>
    <property type="molecule type" value="Genomic_DNA"/>
</dbReference>
<keyword evidence="1" id="KW-0175">Coiled coil</keyword>
<dbReference type="AlphaFoldDB" id="A0A2P5YHQ0"/>
<reference evidence="3 4" key="1">
    <citation type="submission" date="2015-01" db="EMBL/GenBank/DDBJ databases">
        <title>Genome of allotetraploid Gossypium barbadense reveals genomic plasticity and fiber elongation in cotton evolution.</title>
        <authorList>
            <person name="Chen X."/>
            <person name="Liu X."/>
            <person name="Zhao B."/>
            <person name="Zheng H."/>
            <person name="Hu Y."/>
            <person name="Lu G."/>
            <person name="Yang C."/>
            <person name="Chen J."/>
            <person name="Shan C."/>
            <person name="Zhang L."/>
            <person name="Zhou Y."/>
            <person name="Wang L."/>
            <person name="Guo W."/>
            <person name="Bai Y."/>
            <person name="Ruan J."/>
            <person name="Shangguan X."/>
            <person name="Mao Y."/>
            <person name="Jiang J."/>
            <person name="Zhu Y."/>
            <person name="Lei J."/>
            <person name="Kang H."/>
            <person name="Chen S."/>
            <person name="He X."/>
            <person name="Wang R."/>
            <person name="Wang Y."/>
            <person name="Chen J."/>
            <person name="Wang L."/>
            <person name="Yu S."/>
            <person name="Wang B."/>
            <person name="Wei J."/>
            <person name="Song S."/>
            <person name="Lu X."/>
            <person name="Gao Z."/>
            <person name="Gu W."/>
            <person name="Deng X."/>
            <person name="Ma D."/>
            <person name="Wang S."/>
            <person name="Liang W."/>
            <person name="Fang L."/>
            <person name="Cai C."/>
            <person name="Zhu X."/>
            <person name="Zhou B."/>
            <person name="Zhang Y."/>
            <person name="Chen Z."/>
            <person name="Xu S."/>
            <person name="Zhu R."/>
            <person name="Wang S."/>
            <person name="Zhang T."/>
            <person name="Zhao G."/>
        </authorList>
    </citation>
    <scope>NUCLEOTIDE SEQUENCE [LARGE SCALE GENOMIC DNA]</scope>
    <source>
        <strain evidence="4">cv. Xinhai21</strain>
        <tissue evidence="3">Leaf</tissue>
    </source>
</reference>
<dbReference type="OrthoDB" id="1746189at2759"/>
<feature type="region of interest" description="Disordered" evidence="2">
    <location>
        <begin position="45"/>
        <end position="89"/>
    </location>
</feature>
<evidence type="ECO:0000256" key="2">
    <source>
        <dbReference type="SAM" id="MobiDB-lite"/>
    </source>
</evidence>
<organism evidence="3 4">
    <name type="scientific">Gossypium barbadense</name>
    <name type="common">Sea Island cotton</name>
    <name type="synonym">Hibiscus barbadensis</name>
    <dbReference type="NCBI Taxonomy" id="3634"/>
    <lineage>
        <taxon>Eukaryota</taxon>
        <taxon>Viridiplantae</taxon>
        <taxon>Streptophyta</taxon>
        <taxon>Embryophyta</taxon>
        <taxon>Tracheophyta</taxon>
        <taxon>Spermatophyta</taxon>
        <taxon>Magnoliopsida</taxon>
        <taxon>eudicotyledons</taxon>
        <taxon>Gunneridae</taxon>
        <taxon>Pentapetalae</taxon>
        <taxon>rosids</taxon>
        <taxon>malvids</taxon>
        <taxon>Malvales</taxon>
        <taxon>Malvaceae</taxon>
        <taxon>Malvoideae</taxon>
        <taxon>Gossypium</taxon>
    </lineage>
</organism>
<accession>A0A2P5YHQ0</accession>
<sequence>MAYSSRLSSNLVLKGNFDSPLCGKYLAISFFYGLHDVSKVRGVKSHCQGSDSSPYADRNDRNAEFAESSNESSSSLGEEVINVSGEEETPTLDELRELVHKAMEELKVARLNEKAQGISEAAIASRDKATNAWNHVNSKLNVMQGIAFQKATTALSLAEAEARLQVAVDSFELLENGNGSELRQVWGKKELLKEVERLKEVAKKEQMDALEAKEDVANIMLLAEKTVAFKVEATNV</sequence>
<dbReference type="Proteomes" id="UP000239757">
    <property type="component" value="Unassembled WGS sequence"/>
</dbReference>
<proteinExistence type="predicted"/>
<evidence type="ECO:0000313" key="4">
    <source>
        <dbReference type="Proteomes" id="UP000239757"/>
    </source>
</evidence>
<gene>
    <name evidence="3" type="ORF">GOBAR_AA05479</name>
</gene>
<protein>
    <submittedName>
        <fullName evidence="3">Uncharacterized protein</fullName>
    </submittedName>
</protein>
<evidence type="ECO:0000313" key="3">
    <source>
        <dbReference type="EMBL" id="PPS15106.1"/>
    </source>
</evidence>
<feature type="compositionally biased region" description="Low complexity" evidence="2">
    <location>
        <begin position="65"/>
        <end position="79"/>
    </location>
</feature>